<evidence type="ECO:0000259" key="1">
    <source>
        <dbReference type="Pfam" id="PF01850"/>
    </source>
</evidence>
<protein>
    <submittedName>
        <fullName evidence="2">Type II toxin-antitoxin system VapC family toxin</fullName>
    </submittedName>
</protein>
<comment type="caution">
    <text evidence="2">The sequence shown here is derived from an EMBL/GenBank/DDBJ whole genome shotgun (WGS) entry which is preliminary data.</text>
</comment>
<keyword evidence="3" id="KW-1185">Reference proteome</keyword>
<dbReference type="Gene3D" id="3.40.50.1010">
    <property type="entry name" value="5'-nuclease"/>
    <property type="match status" value="1"/>
</dbReference>
<dbReference type="GeneID" id="69117780"/>
<proteinExistence type="predicted"/>
<accession>A0ABD5NB46</accession>
<dbReference type="InterPro" id="IPR029060">
    <property type="entry name" value="PIN-like_dom_sf"/>
</dbReference>
<evidence type="ECO:0000313" key="2">
    <source>
        <dbReference type="EMBL" id="MFC3476311.1"/>
    </source>
</evidence>
<dbReference type="Proteomes" id="UP001595660">
    <property type="component" value="Unassembled WGS sequence"/>
</dbReference>
<reference evidence="2 3" key="1">
    <citation type="journal article" date="2019" name="Int. J. Syst. Evol. Microbiol.">
        <title>The Global Catalogue of Microorganisms (GCM) 10K type strain sequencing project: providing services to taxonomists for standard genome sequencing and annotation.</title>
        <authorList>
            <consortium name="The Broad Institute Genomics Platform"/>
            <consortium name="The Broad Institute Genome Sequencing Center for Infectious Disease"/>
            <person name="Wu L."/>
            <person name="Ma J."/>
        </authorList>
    </citation>
    <scope>NUCLEOTIDE SEQUENCE [LARGE SCALE GENOMIC DNA]</scope>
    <source>
        <strain evidence="2 3">CGMCC 1.12562</strain>
    </source>
</reference>
<sequence length="146" mass="16019">MTVLVDTGVLYADHDTDATRHETASAALDAVYDGVLGQPYVSDFLYDEAVTLTMTRAGAHRPARTLGRRLRGAGEYPSVYELVNVDLQAFDAAVECFERYDDQSLSFTDATTVALCERRGIDGVLSFDDDFDGLVHRFDPADVATE</sequence>
<dbReference type="EMBL" id="JBHRWN010000002">
    <property type="protein sequence ID" value="MFC3476311.1"/>
    <property type="molecule type" value="Genomic_DNA"/>
</dbReference>
<dbReference type="RefSeq" id="WP_232572548.1">
    <property type="nucleotide sequence ID" value="NZ_CP089466.1"/>
</dbReference>
<feature type="domain" description="PIN" evidence="1">
    <location>
        <begin position="3"/>
        <end position="132"/>
    </location>
</feature>
<name>A0ABD5NB46_9EURY</name>
<dbReference type="InterPro" id="IPR002716">
    <property type="entry name" value="PIN_dom"/>
</dbReference>
<dbReference type="Pfam" id="PF01850">
    <property type="entry name" value="PIN"/>
    <property type="match status" value="1"/>
</dbReference>
<organism evidence="2 3">
    <name type="scientific">Halobacterium litoreum</name>
    <dbReference type="NCBI Taxonomy" id="2039234"/>
    <lineage>
        <taxon>Archaea</taxon>
        <taxon>Methanobacteriati</taxon>
        <taxon>Methanobacteriota</taxon>
        <taxon>Stenosarchaea group</taxon>
        <taxon>Halobacteria</taxon>
        <taxon>Halobacteriales</taxon>
        <taxon>Halobacteriaceae</taxon>
        <taxon>Halobacterium</taxon>
    </lineage>
</organism>
<dbReference type="InterPro" id="IPR039018">
    <property type="entry name" value="VapC20-like"/>
</dbReference>
<dbReference type="AlphaFoldDB" id="A0ABD5NB46"/>
<evidence type="ECO:0000313" key="3">
    <source>
        <dbReference type="Proteomes" id="UP001595660"/>
    </source>
</evidence>
<dbReference type="SUPFAM" id="SSF88723">
    <property type="entry name" value="PIN domain-like"/>
    <property type="match status" value="1"/>
</dbReference>
<dbReference type="PANTHER" id="PTHR42188">
    <property type="entry name" value="23S RRNA-SPECIFIC ENDONUCLEASE VAPC20"/>
    <property type="match status" value="1"/>
</dbReference>
<gene>
    <name evidence="2" type="ORF">ACFOKC_01090</name>
</gene>
<dbReference type="PANTHER" id="PTHR42188:SF1">
    <property type="entry name" value="23S RRNA-SPECIFIC ENDONUCLEASE VAPC20"/>
    <property type="match status" value="1"/>
</dbReference>